<dbReference type="AlphaFoldDB" id="A0AAW0K5P4"/>
<evidence type="ECO:0000313" key="2">
    <source>
        <dbReference type="Proteomes" id="UP000237347"/>
    </source>
</evidence>
<evidence type="ECO:0000313" key="1">
    <source>
        <dbReference type="EMBL" id="KAK7834192.1"/>
    </source>
</evidence>
<dbReference type="EMBL" id="PKMF04000391">
    <property type="protein sequence ID" value="KAK7834192.1"/>
    <property type="molecule type" value="Genomic_DNA"/>
</dbReference>
<dbReference type="PANTHER" id="PTHR47310:SF2">
    <property type="entry name" value="PROTEIN FLUORESCENT IN BLUE LIGHT, CHLOROPLASTIC"/>
    <property type="match status" value="1"/>
</dbReference>
<comment type="caution">
    <text evidence="1">The sequence shown here is derived from an EMBL/GenBank/DDBJ whole genome shotgun (WGS) entry which is preliminary data.</text>
</comment>
<proteinExistence type="predicted"/>
<dbReference type="GO" id="GO:0015995">
    <property type="term" value="P:chlorophyll biosynthetic process"/>
    <property type="evidence" value="ECO:0007669"/>
    <property type="project" value="InterPro"/>
</dbReference>
<dbReference type="InterPro" id="IPR044243">
    <property type="entry name" value="FLU"/>
</dbReference>
<keyword evidence="2" id="KW-1185">Reference proteome</keyword>
<protein>
    <submittedName>
        <fullName evidence="1">Protein fluorescent in blue light</fullName>
    </submittedName>
</protein>
<reference evidence="1 2" key="1">
    <citation type="journal article" date="2018" name="Sci. Data">
        <title>The draft genome sequence of cork oak.</title>
        <authorList>
            <person name="Ramos A.M."/>
            <person name="Usie A."/>
            <person name="Barbosa P."/>
            <person name="Barros P.M."/>
            <person name="Capote T."/>
            <person name="Chaves I."/>
            <person name="Simoes F."/>
            <person name="Abreu I."/>
            <person name="Carrasquinho I."/>
            <person name="Faro C."/>
            <person name="Guimaraes J.B."/>
            <person name="Mendonca D."/>
            <person name="Nobrega F."/>
            <person name="Rodrigues L."/>
            <person name="Saibo N.J.M."/>
            <person name="Varela M.C."/>
            <person name="Egas C."/>
            <person name="Matos J."/>
            <person name="Miguel C.M."/>
            <person name="Oliveira M.M."/>
            <person name="Ricardo C.P."/>
            <person name="Goncalves S."/>
        </authorList>
    </citation>
    <scope>NUCLEOTIDE SEQUENCE [LARGE SCALE GENOMIC DNA]</scope>
    <source>
        <strain evidence="2">cv. HL8</strain>
    </source>
</reference>
<sequence length="117" mass="13130">MCQMLPNLHCQENKQVGIPTMAFLISNPLMLTTPFKALAETCEADNSVFNVNLPLLLSLALKGKTVGGLLVRQRRGELERLNEQLHQINAVLRKPETEVIVDPKKQGLISRLKKTRD</sequence>
<dbReference type="PANTHER" id="PTHR47310">
    <property type="entry name" value="PROTEIN FLUORESCENT IN BLUE LIGHT, CHLOROPLASTIC"/>
    <property type="match status" value="1"/>
</dbReference>
<dbReference type="Proteomes" id="UP000237347">
    <property type="component" value="Unassembled WGS sequence"/>
</dbReference>
<accession>A0AAW0K5P4</accession>
<organism evidence="1 2">
    <name type="scientific">Quercus suber</name>
    <name type="common">Cork oak</name>
    <dbReference type="NCBI Taxonomy" id="58331"/>
    <lineage>
        <taxon>Eukaryota</taxon>
        <taxon>Viridiplantae</taxon>
        <taxon>Streptophyta</taxon>
        <taxon>Embryophyta</taxon>
        <taxon>Tracheophyta</taxon>
        <taxon>Spermatophyta</taxon>
        <taxon>Magnoliopsida</taxon>
        <taxon>eudicotyledons</taxon>
        <taxon>Gunneridae</taxon>
        <taxon>Pentapetalae</taxon>
        <taxon>rosids</taxon>
        <taxon>fabids</taxon>
        <taxon>Fagales</taxon>
        <taxon>Fagaceae</taxon>
        <taxon>Quercus</taxon>
    </lineage>
</organism>
<gene>
    <name evidence="1" type="primary">FLU_0</name>
    <name evidence="1" type="ORF">CFP56_024816</name>
</gene>
<name>A0AAW0K5P4_QUESU</name>